<dbReference type="GO" id="GO:0006785">
    <property type="term" value="P:heme B biosynthetic process"/>
    <property type="evidence" value="ECO:0007669"/>
    <property type="project" value="UniProtKB-ARBA"/>
</dbReference>
<evidence type="ECO:0000256" key="6">
    <source>
        <dbReference type="ARBA" id="ARBA00023244"/>
    </source>
</evidence>
<evidence type="ECO:0000256" key="10">
    <source>
        <dbReference type="ARBA" id="ARBA00048617"/>
    </source>
</evidence>
<evidence type="ECO:0000256" key="4">
    <source>
        <dbReference type="ARBA" id="ARBA00023133"/>
    </source>
</evidence>
<evidence type="ECO:0000256" key="1">
    <source>
        <dbReference type="ARBA" id="ARBA00004772"/>
    </source>
</evidence>
<comment type="caution">
    <text evidence="13">The sequence shown here is derived from an EMBL/GenBank/DDBJ whole genome shotgun (WGS) entry which is preliminary data.</text>
</comment>
<evidence type="ECO:0000256" key="7">
    <source>
        <dbReference type="ARBA" id="ARBA00031702"/>
    </source>
</evidence>
<dbReference type="PANTHER" id="PTHR12390">
    <property type="entry name" value="UROPORPHYRINOGEN III SYNTHASE"/>
    <property type="match status" value="1"/>
</dbReference>
<evidence type="ECO:0000313" key="14">
    <source>
        <dbReference type="Proteomes" id="UP000285301"/>
    </source>
</evidence>
<dbReference type="PANTHER" id="PTHR12390:SF0">
    <property type="entry name" value="UROPORPHYRINOGEN-III SYNTHASE"/>
    <property type="match status" value="1"/>
</dbReference>
<dbReference type="EMBL" id="NCKU01002576">
    <property type="protein sequence ID" value="RWS09291.1"/>
    <property type="molecule type" value="Genomic_DNA"/>
</dbReference>
<evidence type="ECO:0000313" key="13">
    <source>
        <dbReference type="EMBL" id="RWS09291.1"/>
    </source>
</evidence>
<evidence type="ECO:0000256" key="11">
    <source>
        <dbReference type="ARBA" id="ARBA00060039"/>
    </source>
</evidence>
<dbReference type="GO" id="GO:0006782">
    <property type="term" value="P:protoporphyrinogen IX biosynthetic process"/>
    <property type="evidence" value="ECO:0007669"/>
    <property type="project" value="UniProtKB-UniPathway"/>
</dbReference>
<dbReference type="Gene3D" id="3.40.50.10090">
    <property type="match status" value="2"/>
</dbReference>
<dbReference type="STRING" id="1965070.A0A3S3PBR2"/>
<accession>A0A3S3PBR2</accession>
<keyword evidence="14" id="KW-1185">Reference proteome</keyword>
<sequence>MCLLIVIGEKQMPGEKSDESSAQTHSTDQVQVRPEFDCNFVVLFRGEASTTEEDEYVAEFQNVGLQAIHIPVLTFEYKNLEQLEVYLQNSDRLSAIIFTSPRCVNAVEKALKNETKTKILKKMSEKFLFCVGVKTAKILEERLGLKSSLGEDQKLIGSKQDLSNYLIQHFSDKLKLPVFIPCSSLTDRSLVDTLETNHLQAISLHVYETLPDPNLAINIEKVLKNRGERIALYVFYSPSGVDSVLSNIDSFITHQDKYIAIGKTTAEHLIKRNRQVWCVSEKPTAKSLLQAVLKRFLE</sequence>
<dbReference type="FunFam" id="3.40.50.10090:FF:000003">
    <property type="entry name" value="uroporphyrinogen-III synthase"/>
    <property type="match status" value="1"/>
</dbReference>
<dbReference type="EC" id="4.2.1.75" evidence="3"/>
<evidence type="ECO:0000256" key="9">
    <source>
        <dbReference type="ARBA" id="ARBA00040167"/>
    </source>
</evidence>
<evidence type="ECO:0000256" key="3">
    <source>
        <dbReference type="ARBA" id="ARBA00013109"/>
    </source>
</evidence>
<name>A0A3S3PBR2_9ACAR</name>
<dbReference type="InterPro" id="IPR039793">
    <property type="entry name" value="UROS/Hem4"/>
</dbReference>
<dbReference type="GO" id="GO:0004852">
    <property type="term" value="F:uroporphyrinogen-III synthase activity"/>
    <property type="evidence" value="ECO:0007669"/>
    <property type="project" value="UniProtKB-EC"/>
</dbReference>
<proteinExistence type="inferred from homology"/>
<comment type="pathway">
    <text evidence="1">Porphyrin-containing compound metabolism; protoporphyrin-IX biosynthesis; coproporphyrinogen-III from 5-aminolevulinate: step 3/4.</text>
</comment>
<keyword evidence="4" id="KW-0350">Heme biosynthesis</keyword>
<comment type="catalytic activity">
    <reaction evidence="10">
        <text>hydroxymethylbilane = uroporphyrinogen III + H2O</text>
        <dbReference type="Rhea" id="RHEA:18965"/>
        <dbReference type="ChEBI" id="CHEBI:15377"/>
        <dbReference type="ChEBI" id="CHEBI:57308"/>
        <dbReference type="ChEBI" id="CHEBI:57845"/>
        <dbReference type="EC" id="4.2.1.75"/>
    </reaction>
</comment>
<dbReference type="OrthoDB" id="5595751at2759"/>
<keyword evidence="5" id="KW-0456">Lyase</keyword>
<evidence type="ECO:0000256" key="2">
    <source>
        <dbReference type="ARBA" id="ARBA00008133"/>
    </source>
</evidence>
<dbReference type="UniPathway" id="UPA00251">
    <property type="reaction ID" value="UER00320"/>
</dbReference>
<dbReference type="GO" id="GO:0005829">
    <property type="term" value="C:cytosol"/>
    <property type="evidence" value="ECO:0007669"/>
    <property type="project" value="TreeGrafter"/>
</dbReference>
<evidence type="ECO:0000256" key="8">
    <source>
        <dbReference type="ARBA" id="ARBA00032649"/>
    </source>
</evidence>
<comment type="similarity">
    <text evidence="2">Belongs to the uroporphyrinogen-III synthase family.</text>
</comment>
<dbReference type="Pfam" id="PF02602">
    <property type="entry name" value="HEM4"/>
    <property type="match status" value="1"/>
</dbReference>
<keyword evidence="6" id="KW-0627">Porphyrin biosynthesis</keyword>
<comment type="function">
    <text evidence="11">Catalyzes cyclization of the linear tetrapyrrole, hydroxymethylbilane, to the macrocyclic uroporphyrinogen III, the branch point for the various sub-pathways leading to the wide diversity of porphyrins. Porphyrins act as cofactors for a multitude of enzymes that perform a variety of processes within the cell such as methionine synthesis (vitamin B12) or oxygen transport (heme).</text>
</comment>
<gene>
    <name evidence="13" type="ORF">B4U79_18126</name>
</gene>
<feature type="domain" description="Tetrapyrrole biosynthesis uroporphyrinogen III synthase" evidence="12">
    <location>
        <begin position="54"/>
        <end position="290"/>
    </location>
</feature>
<dbReference type="CDD" id="cd06578">
    <property type="entry name" value="HemD"/>
    <property type="match status" value="1"/>
</dbReference>
<reference evidence="13 14" key="1">
    <citation type="journal article" date="2018" name="Gigascience">
        <title>Genomes of trombidid mites reveal novel predicted allergens and laterally-transferred genes associated with secondary metabolism.</title>
        <authorList>
            <person name="Dong X."/>
            <person name="Chaisiri K."/>
            <person name="Xia D."/>
            <person name="Armstrong S.D."/>
            <person name="Fang Y."/>
            <person name="Donnelly M.J."/>
            <person name="Kadowaki T."/>
            <person name="McGarry J.W."/>
            <person name="Darby A.C."/>
            <person name="Makepeace B.L."/>
        </authorList>
    </citation>
    <scope>NUCLEOTIDE SEQUENCE [LARGE SCALE GENOMIC DNA]</scope>
    <source>
        <strain evidence="13">UoL-WK</strain>
    </source>
</reference>
<protein>
    <recommendedName>
        <fullName evidence="9">Uroporphyrinogen-III synthase</fullName>
        <ecNumber evidence="3">4.2.1.75</ecNumber>
    </recommendedName>
    <alternativeName>
        <fullName evidence="8">Hydroxymethylbilane hydrolyase [cyclizing]</fullName>
    </alternativeName>
    <alternativeName>
        <fullName evidence="7">Uroporphyrinogen-III cosynthase</fullName>
    </alternativeName>
</protein>
<dbReference type="InterPro" id="IPR003754">
    <property type="entry name" value="4pyrrol_synth_uPrphyn_synth"/>
</dbReference>
<dbReference type="GO" id="GO:0006780">
    <property type="term" value="P:uroporphyrinogen III biosynthetic process"/>
    <property type="evidence" value="ECO:0007669"/>
    <property type="project" value="InterPro"/>
</dbReference>
<dbReference type="InterPro" id="IPR036108">
    <property type="entry name" value="4pyrrol_syn_uPrphyn_synt_sf"/>
</dbReference>
<organism evidence="13 14">
    <name type="scientific">Dinothrombium tinctorium</name>
    <dbReference type="NCBI Taxonomy" id="1965070"/>
    <lineage>
        <taxon>Eukaryota</taxon>
        <taxon>Metazoa</taxon>
        <taxon>Ecdysozoa</taxon>
        <taxon>Arthropoda</taxon>
        <taxon>Chelicerata</taxon>
        <taxon>Arachnida</taxon>
        <taxon>Acari</taxon>
        <taxon>Acariformes</taxon>
        <taxon>Trombidiformes</taxon>
        <taxon>Prostigmata</taxon>
        <taxon>Anystina</taxon>
        <taxon>Parasitengona</taxon>
        <taxon>Trombidioidea</taxon>
        <taxon>Trombidiidae</taxon>
        <taxon>Dinothrombium</taxon>
    </lineage>
</organism>
<evidence type="ECO:0000256" key="5">
    <source>
        <dbReference type="ARBA" id="ARBA00023239"/>
    </source>
</evidence>
<evidence type="ECO:0000259" key="12">
    <source>
        <dbReference type="Pfam" id="PF02602"/>
    </source>
</evidence>
<dbReference type="AlphaFoldDB" id="A0A3S3PBR2"/>
<dbReference type="SUPFAM" id="SSF69618">
    <property type="entry name" value="HemD-like"/>
    <property type="match status" value="1"/>
</dbReference>
<dbReference type="Proteomes" id="UP000285301">
    <property type="component" value="Unassembled WGS sequence"/>
</dbReference>